<evidence type="ECO:0000313" key="2">
    <source>
        <dbReference type="EMBL" id="MCB7482181.1"/>
    </source>
</evidence>
<accession>A0A9X1RYA2</accession>
<comment type="caution">
    <text evidence="2">The sequence shown here is derived from an EMBL/GenBank/DDBJ whole genome shotgun (WGS) entry which is preliminary data.</text>
</comment>
<dbReference type="InterPro" id="IPR025366">
    <property type="entry name" value="DUF4270"/>
</dbReference>
<dbReference type="AlphaFoldDB" id="A0A9X1RYA2"/>
<dbReference type="Proteomes" id="UP001139414">
    <property type="component" value="Unassembled WGS sequence"/>
</dbReference>
<feature type="signal peptide" evidence="1">
    <location>
        <begin position="1"/>
        <end position="23"/>
    </location>
</feature>
<evidence type="ECO:0000313" key="3">
    <source>
        <dbReference type="Proteomes" id="UP001139414"/>
    </source>
</evidence>
<organism evidence="2 3">
    <name type="scientific">Christiangramia sediminis</name>
    <dbReference type="NCBI Taxonomy" id="2881336"/>
    <lineage>
        <taxon>Bacteria</taxon>
        <taxon>Pseudomonadati</taxon>
        <taxon>Bacteroidota</taxon>
        <taxon>Flavobacteriia</taxon>
        <taxon>Flavobacteriales</taxon>
        <taxon>Flavobacteriaceae</taxon>
        <taxon>Christiangramia</taxon>
    </lineage>
</organism>
<reference evidence="2" key="1">
    <citation type="submission" date="2021-10" db="EMBL/GenBank/DDBJ databases">
        <title>Gramella sp. ASW11-100T, isolated from marine sediment.</title>
        <authorList>
            <person name="Xia C."/>
        </authorList>
    </citation>
    <scope>NUCLEOTIDE SEQUENCE</scope>
    <source>
        <strain evidence="2">ASW11-100</strain>
    </source>
</reference>
<dbReference type="Pfam" id="PF14092">
    <property type="entry name" value="DUF4270"/>
    <property type="match status" value="1"/>
</dbReference>
<evidence type="ECO:0000256" key="1">
    <source>
        <dbReference type="SAM" id="SignalP"/>
    </source>
</evidence>
<name>A0A9X1RYA2_9FLAO</name>
<proteinExistence type="predicted"/>
<dbReference type="PROSITE" id="PS51257">
    <property type="entry name" value="PROKAR_LIPOPROTEIN"/>
    <property type="match status" value="1"/>
</dbReference>
<feature type="chain" id="PRO_5040803477" evidence="1">
    <location>
        <begin position="24"/>
        <end position="527"/>
    </location>
</feature>
<sequence length="527" mass="58899">MRLNKLFKMTAVAAVVFAFVACDEDFTEIGGEIINNPSNVELREVEVNAYSQKLNSLQTNNLDNYFLGSVNHPVYGESTASIVTQVGLSAPDPDFGENVQLDSVVMTIPYYSTEVQSSNNESEIEYKLDSVYGDGSLNLKIYETGFFLSDLDPDANFEQSQKYYSDQQDLVEQNILGAPLYTENNFEPSNEAYFSYELNNVGDNDTITNAPALRVQLPVDFFEEKFINKIGSDDLRDNNSFKNYFRSLLFKAEPNGTGNRQVLLNLSSQDAKISLYYTSEVEGNDGEIERVRGSYALNIFGNNRFNTYTGEFPADILQNIESQSTETGAENLYLKAQEGSMAVIELFPDPEVLENLKEEDLLVNEADLTFYINEDLAADELQPRRLYLYDLKNNTIIADYALDGTYSPSFPEVSLSNFSQPLKVAEDESGSFYKLRITNHVSNIINEDAENVRLGLVVVANINSLVVRNQQGAIAGAIMSSTRESSPVIEQVPSGTLLSPYGTVLHGNLSADDEKRLKLKIYYTNFN</sequence>
<keyword evidence="3" id="KW-1185">Reference proteome</keyword>
<gene>
    <name evidence="2" type="ORF">LGQ90_12990</name>
</gene>
<dbReference type="EMBL" id="JAJBZG010000005">
    <property type="protein sequence ID" value="MCB7482181.1"/>
    <property type="molecule type" value="Genomic_DNA"/>
</dbReference>
<protein>
    <submittedName>
        <fullName evidence="2">DUF4270 domain-containing protein</fullName>
    </submittedName>
</protein>
<keyword evidence="1" id="KW-0732">Signal</keyword>